<dbReference type="Proteomes" id="UP000280792">
    <property type="component" value="Unassembled WGS sequence"/>
</dbReference>
<dbReference type="Gene3D" id="3.40.50.300">
    <property type="entry name" value="P-loop containing nucleotide triphosphate hydrolases"/>
    <property type="match status" value="1"/>
</dbReference>
<evidence type="ECO:0000256" key="3">
    <source>
        <dbReference type="ARBA" id="ARBA00022748"/>
    </source>
</evidence>
<dbReference type="GO" id="GO:0005524">
    <property type="term" value="F:ATP binding"/>
    <property type="evidence" value="ECO:0007669"/>
    <property type="project" value="UniProtKB-KW"/>
</dbReference>
<evidence type="ECO:0000259" key="7">
    <source>
        <dbReference type="PROSITE" id="PS50893"/>
    </source>
</evidence>
<dbReference type="GO" id="GO:0022857">
    <property type="term" value="F:transmembrane transporter activity"/>
    <property type="evidence" value="ECO:0007669"/>
    <property type="project" value="InterPro"/>
</dbReference>
<dbReference type="GO" id="GO:0016887">
    <property type="term" value="F:ATP hydrolysis activity"/>
    <property type="evidence" value="ECO:0007669"/>
    <property type="project" value="InterPro"/>
</dbReference>
<dbReference type="PANTHER" id="PTHR43499">
    <property type="entry name" value="ABC TRANSPORTER I FAMILY MEMBER 1"/>
    <property type="match status" value="1"/>
</dbReference>
<sequence>MNPFLQVRQLGCERDERVLFSALDFDLSAGDILQIEGPNGSGKTTMLRALCGLSADFEGEISWRGTSIKDDRESYFSELLYAGHSVGVKAQLTPQENLAWYCGLHVSVTDEEVNEALEKVGLFGFEDVPCHSLSAGQQRRVALARLHLARQPLWILDEPFTAIDKAGVAALEQLLVRHAEKGGAIILTTHHDLAMVYPDLRRISLATREQ</sequence>
<evidence type="ECO:0000256" key="5">
    <source>
        <dbReference type="ARBA" id="ARBA00022967"/>
    </source>
</evidence>
<evidence type="ECO:0000256" key="1">
    <source>
        <dbReference type="ARBA" id="ARBA00022448"/>
    </source>
</evidence>
<organism evidence="8 9">
    <name type="scientific">Aestuariirhabdus litorea</name>
    <dbReference type="NCBI Taxonomy" id="2528527"/>
    <lineage>
        <taxon>Bacteria</taxon>
        <taxon>Pseudomonadati</taxon>
        <taxon>Pseudomonadota</taxon>
        <taxon>Gammaproteobacteria</taxon>
        <taxon>Oceanospirillales</taxon>
        <taxon>Aestuariirhabdaceae</taxon>
        <taxon>Aestuariirhabdus</taxon>
    </lineage>
</organism>
<evidence type="ECO:0000256" key="6">
    <source>
        <dbReference type="ARBA" id="ARBA00023136"/>
    </source>
</evidence>
<keyword evidence="6" id="KW-0472">Membrane</keyword>
<evidence type="ECO:0000256" key="4">
    <source>
        <dbReference type="ARBA" id="ARBA00022840"/>
    </source>
</evidence>
<accession>A0A3P3VP70</accession>
<comment type="caution">
    <text evidence="8">The sequence shown here is derived from an EMBL/GenBank/DDBJ whole genome shotgun (WGS) entry which is preliminary data.</text>
</comment>
<keyword evidence="4" id="KW-0067">ATP-binding</keyword>
<reference evidence="8 9" key="2">
    <citation type="submission" date="2018-12" db="EMBL/GenBank/DDBJ databases">
        <title>Simiduia agarivorans gen. nov., sp. nov., a marine, agarolytic bacterium isolated from shallow coastal water from Keelung, Taiwan.</title>
        <authorList>
            <person name="Shieh W.Y."/>
        </authorList>
    </citation>
    <scope>NUCLEOTIDE SEQUENCE [LARGE SCALE GENOMIC DNA]</scope>
    <source>
        <strain evidence="8 9">GTF-13</strain>
    </source>
</reference>
<dbReference type="NCBIfam" id="NF010061">
    <property type="entry name" value="PRK13538.1"/>
    <property type="match status" value="1"/>
</dbReference>
<keyword evidence="9" id="KW-1185">Reference proteome</keyword>
<dbReference type="Pfam" id="PF00005">
    <property type="entry name" value="ABC_tran"/>
    <property type="match status" value="1"/>
</dbReference>
<proteinExistence type="predicted"/>
<dbReference type="PROSITE" id="PS50893">
    <property type="entry name" value="ABC_TRANSPORTER_2"/>
    <property type="match status" value="1"/>
</dbReference>
<keyword evidence="2" id="KW-0547">Nucleotide-binding</keyword>
<dbReference type="EMBL" id="QWEZ01000001">
    <property type="protein sequence ID" value="RRJ84410.1"/>
    <property type="molecule type" value="Genomic_DNA"/>
</dbReference>
<dbReference type="NCBIfam" id="TIGR01189">
    <property type="entry name" value="ccmA"/>
    <property type="match status" value="1"/>
</dbReference>
<dbReference type="RefSeq" id="WP_125014839.1">
    <property type="nucleotide sequence ID" value="NZ_QWEZ01000001.1"/>
</dbReference>
<dbReference type="InterPro" id="IPR027417">
    <property type="entry name" value="P-loop_NTPase"/>
</dbReference>
<evidence type="ECO:0000256" key="2">
    <source>
        <dbReference type="ARBA" id="ARBA00022741"/>
    </source>
</evidence>
<dbReference type="AlphaFoldDB" id="A0A3P3VP70"/>
<dbReference type="CDD" id="cd03231">
    <property type="entry name" value="ABC_CcmA_heme_exporter"/>
    <property type="match status" value="1"/>
</dbReference>
<dbReference type="SUPFAM" id="SSF52540">
    <property type="entry name" value="P-loop containing nucleoside triphosphate hydrolases"/>
    <property type="match status" value="1"/>
</dbReference>
<dbReference type="GO" id="GO:0017004">
    <property type="term" value="P:cytochrome complex assembly"/>
    <property type="evidence" value="ECO:0007669"/>
    <property type="project" value="UniProtKB-KW"/>
</dbReference>
<name>A0A3P3VP70_9GAMM</name>
<dbReference type="SMART" id="SM00382">
    <property type="entry name" value="AAA"/>
    <property type="match status" value="1"/>
</dbReference>
<dbReference type="InterPro" id="IPR003439">
    <property type="entry name" value="ABC_transporter-like_ATP-bd"/>
</dbReference>
<evidence type="ECO:0000313" key="9">
    <source>
        <dbReference type="Proteomes" id="UP000280792"/>
    </source>
</evidence>
<keyword evidence="1" id="KW-0813">Transport</keyword>
<gene>
    <name evidence="8" type="primary">ccmA</name>
    <name evidence="8" type="ORF">D0544_04690</name>
</gene>
<evidence type="ECO:0000313" key="8">
    <source>
        <dbReference type="EMBL" id="RRJ84410.1"/>
    </source>
</evidence>
<protein>
    <submittedName>
        <fullName evidence="8">Cytochrome c biogenesis heme-transporting ATPase CcmA</fullName>
    </submittedName>
</protein>
<dbReference type="InterPro" id="IPR003593">
    <property type="entry name" value="AAA+_ATPase"/>
</dbReference>
<feature type="domain" description="ABC transporter" evidence="7">
    <location>
        <begin position="5"/>
        <end position="210"/>
    </location>
</feature>
<dbReference type="InterPro" id="IPR005895">
    <property type="entry name" value="ABC_transptr_haem_export_CcmA"/>
</dbReference>
<keyword evidence="3" id="KW-0201">Cytochrome c-type biogenesis</keyword>
<keyword evidence="5" id="KW-1278">Translocase</keyword>
<reference evidence="8 9" key="1">
    <citation type="submission" date="2018-08" db="EMBL/GenBank/DDBJ databases">
        <authorList>
            <person name="Khan S.A."/>
        </authorList>
    </citation>
    <scope>NUCLEOTIDE SEQUENCE [LARGE SCALE GENOMIC DNA]</scope>
    <source>
        <strain evidence="8 9">GTF-13</strain>
    </source>
</reference>
<dbReference type="PANTHER" id="PTHR43499:SF1">
    <property type="entry name" value="ABC TRANSPORTER I FAMILY MEMBER 1"/>
    <property type="match status" value="1"/>
</dbReference>